<feature type="compositionally biased region" description="Basic and acidic residues" evidence="1">
    <location>
        <begin position="214"/>
        <end position="225"/>
    </location>
</feature>
<feature type="compositionally biased region" description="Low complexity" evidence="1">
    <location>
        <begin position="202"/>
        <end position="213"/>
    </location>
</feature>
<keyword evidence="3" id="KW-1185">Reference proteome</keyword>
<feature type="compositionally biased region" description="Polar residues" evidence="1">
    <location>
        <begin position="226"/>
        <end position="238"/>
    </location>
</feature>
<feature type="region of interest" description="Disordered" evidence="1">
    <location>
        <begin position="372"/>
        <end position="408"/>
    </location>
</feature>
<reference evidence="2 3" key="1">
    <citation type="journal article" date="2020" name="ISME J.">
        <title>Uncovering the hidden diversity of litter-decomposition mechanisms in mushroom-forming fungi.</title>
        <authorList>
            <person name="Floudas D."/>
            <person name="Bentzer J."/>
            <person name="Ahren D."/>
            <person name="Johansson T."/>
            <person name="Persson P."/>
            <person name="Tunlid A."/>
        </authorList>
    </citation>
    <scope>NUCLEOTIDE SEQUENCE [LARGE SCALE GENOMIC DNA]</scope>
    <source>
        <strain evidence="2 3">CBS 175.51</strain>
    </source>
</reference>
<evidence type="ECO:0000256" key="1">
    <source>
        <dbReference type="SAM" id="MobiDB-lite"/>
    </source>
</evidence>
<dbReference type="AlphaFoldDB" id="A0A8H5CBA3"/>
<dbReference type="OrthoDB" id="10531525at2759"/>
<proteinExistence type="predicted"/>
<feature type="region of interest" description="Disordered" evidence="1">
    <location>
        <begin position="202"/>
        <end position="243"/>
    </location>
</feature>
<feature type="compositionally biased region" description="Basic and acidic residues" evidence="1">
    <location>
        <begin position="391"/>
        <end position="407"/>
    </location>
</feature>
<name>A0A8H5CBA3_9AGAR</name>
<comment type="caution">
    <text evidence="2">The sequence shown here is derived from an EMBL/GenBank/DDBJ whole genome shotgun (WGS) entry which is preliminary data.</text>
</comment>
<dbReference type="EMBL" id="JAACJK010000018">
    <property type="protein sequence ID" value="KAF5338094.1"/>
    <property type="molecule type" value="Genomic_DNA"/>
</dbReference>
<protein>
    <submittedName>
        <fullName evidence="2">Uncharacterized protein</fullName>
    </submittedName>
</protein>
<evidence type="ECO:0000313" key="3">
    <source>
        <dbReference type="Proteomes" id="UP000541558"/>
    </source>
</evidence>
<accession>A0A8H5CBA3</accession>
<evidence type="ECO:0000313" key="2">
    <source>
        <dbReference type="EMBL" id="KAF5338094.1"/>
    </source>
</evidence>
<organism evidence="2 3">
    <name type="scientific">Ephemerocybe angulata</name>
    <dbReference type="NCBI Taxonomy" id="980116"/>
    <lineage>
        <taxon>Eukaryota</taxon>
        <taxon>Fungi</taxon>
        <taxon>Dikarya</taxon>
        <taxon>Basidiomycota</taxon>
        <taxon>Agaricomycotina</taxon>
        <taxon>Agaricomycetes</taxon>
        <taxon>Agaricomycetidae</taxon>
        <taxon>Agaricales</taxon>
        <taxon>Agaricineae</taxon>
        <taxon>Psathyrellaceae</taxon>
        <taxon>Ephemerocybe</taxon>
    </lineage>
</organism>
<gene>
    <name evidence="2" type="ORF">D9611_014215</name>
</gene>
<dbReference type="Proteomes" id="UP000541558">
    <property type="component" value="Unassembled WGS sequence"/>
</dbReference>
<sequence>MQLLWAVFPPSSTSSTAPSRPLCSHLHASQRLPSCADRSDWLPGPVFDARLRGSAALIRCAAPSCSTASTPDPSSLLSPPTVPPSLAHCRRAATLHNDIPDLRLTGIATPAKFYFDTGQPLISIVRAVPERPTPGFQVSWRDDRLAAAHVDAPFNRLTPTLPAHARTPKHKCIGRLDQSLAFERSRHPSPGAPSFGAFRTRAAPRATASTGTARTERNTRLRDNKTAQSDCSQIPTSSKHTHEYIGSRRQSTRPCAAPQHEQHLAQLRTRAENRRKRESACVGWGCASERIWMRTSGYCRAQGEANIATSRRGANQDSRVCLALCRARPSRTRHPERRWANWLLRHRRCTTDDVEGGDGRLEQRRMEWLNHNRSYSTSDDGGDGIRGGAKSSDEDATDKVTDNHETAKTTITTTVPIRGWFAGGTETDRVWHSSISRHSFKLPSTCSAAGSPCVVLRARA</sequence>